<sequence>LKPPSPSGVMRRAGRSGQSVLFEGSVAVLGSFYRFRDTAREEVVPPMVAEIYFLSASMKTDSLTVKDQGITSVWIISYASHQLTAADDMSPPTVFVCPPCAPIRCGRPQTRGPSQKPLLMGKRSRGGTSWRARTAAVKRKGHVRIGEEERTGPQSLNTNVLLMPRCEGHQEHTLKGAFIAASVYDSDSLHHLSSDAHFSCSPSSNQFATLQPPGMAAYICINLMEFLLALSPGQG</sequence>
<proteinExistence type="predicted"/>
<dbReference type="EMBL" id="JAHRIO010070052">
    <property type="protein sequence ID" value="MEQ2180564.1"/>
    <property type="molecule type" value="Genomic_DNA"/>
</dbReference>
<reference evidence="1 2" key="1">
    <citation type="submission" date="2021-06" db="EMBL/GenBank/DDBJ databases">
        <authorList>
            <person name="Palmer J.M."/>
        </authorList>
    </citation>
    <scope>NUCLEOTIDE SEQUENCE [LARGE SCALE GENOMIC DNA]</scope>
    <source>
        <strain evidence="1 2">GA_2019</strain>
        <tissue evidence="1">Muscle</tissue>
    </source>
</reference>
<accession>A0ABV0PAT3</accession>
<gene>
    <name evidence="1" type="ORF">GOODEAATRI_002439</name>
</gene>
<evidence type="ECO:0000313" key="1">
    <source>
        <dbReference type="EMBL" id="MEQ2180564.1"/>
    </source>
</evidence>
<keyword evidence="2" id="KW-1185">Reference proteome</keyword>
<feature type="non-terminal residue" evidence="1">
    <location>
        <position position="1"/>
    </location>
</feature>
<protein>
    <submittedName>
        <fullName evidence="1">Uncharacterized protein</fullName>
    </submittedName>
</protein>
<dbReference type="Proteomes" id="UP001476798">
    <property type="component" value="Unassembled WGS sequence"/>
</dbReference>
<evidence type="ECO:0000313" key="2">
    <source>
        <dbReference type="Proteomes" id="UP001476798"/>
    </source>
</evidence>
<organism evidence="1 2">
    <name type="scientific">Goodea atripinnis</name>
    <dbReference type="NCBI Taxonomy" id="208336"/>
    <lineage>
        <taxon>Eukaryota</taxon>
        <taxon>Metazoa</taxon>
        <taxon>Chordata</taxon>
        <taxon>Craniata</taxon>
        <taxon>Vertebrata</taxon>
        <taxon>Euteleostomi</taxon>
        <taxon>Actinopterygii</taxon>
        <taxon>Neopterygii</taxon>
        <taxon>Teleostei</taxon>
        <taxon>Neoteleostei</taxon>
        <taxon>Acanthomorphata</taxon>
        <taxon>Ovalentaria</taxon>
        <taxon>Atherinomorphae</taxon>
        <taxon>Cyprinodontiformes</taxon>
        <taxon>Goodeidae</taxon>
        <taxon>Goodea</taxon>
    </lineage>
</organism>
<name>A0ABV0PAT3_9TELE</name>
<comment type="caution">
    <text evidence="1">The sequence shown here is derived from an EMBL/GenBank/DDBJ whole genome shotgun (WGS) entry which is preliminary data.</text>
</comment>